<accession>A0ABT2UPC2</accession>
<dbReference type="EMBL" id="JAOQIO010000103">
    <property type="protein sequence ID" value="MCU6796498.1"/>
    <property type="molecule type" value="Genomic_DNA"/>
</dbReference>
<dbReference type="SUPFAM" id="SSF100950">
    <property type="entry name" value="NagB/RpiA/CoA transferase-like"/>
    <property type="match status" value="1"/>
</dbReference>
<keyword evidence="2" id="KW-1185">Reference proteome</keyword>
<organism evidence="1 2">
    <name type="scientific">Paenibacillus baimaensis</name>
    <dbReference type="NCBI Taxonomy" id="2982185"/>
    <lineage>
        <taxon>Bacteria</taxon>
        <taxon>Bacillati</taxon>
        <taxon>Bacillota</taxon>
        <taxon>Bacilli</taxon>
        <taxon>Bacillales</taxon>
        <taxon>Paenibacillaceae</taxon>
        <taxon>Paenibacillus</taxon>
    </lineage>
</organism>
<reference evidence="1 2" key="1">
    <citation type="submission" date="2022-09" db="EMBL/GenBank/DDBJ databases">
        <authorList>
            <person name="Han X.L."/>
            <person name="Wang Q."/>
            <person name="Lu T."/>
        </authorList>
    </citation>
    <scope>NUCLEOTIDE SEQUENCE [LARGE SCALE GENOMIC DNA]</scope>
    <source>
        <strain evidence="1 2">WQ 127069</strain>
    </source>
</reference>
<evidence type="ECO:0008006" key="3">
    <source>
        <dbReference type="Google" id="ProtNLM"/>
    </source>
</evidence>
<dbReference type="Pfam" id="PF01144">
    <property type="entry name" value="CoA_trans"/>
    <property type="match status" value="1"/>
</dbReference>
<dbReference type="RefSeq" id="WP_262687313.1">
    <property type="nucleotide sequence ID" value="NZ_JAOQIO010000103.1"/>
</dbReference>
<dbReference type="Proteomes" id="UP001652445">
    <property type="component" value="Unassembled WGS sequence"/>
</dbReference>
<dbReference type="Gene3D" id="3.30.30.40">
    <property type="match status" value="1"/>
</dbReference>
<comment type="caution">
    <text evidence="1">The sequence shown here is derived from an EMBL/GenBank/DDBJ whole genome shotgun (WGS) entry which is preliminary data.</text>
</comment>
<proteinExistence type="predicted"/>
<sequence>MTSRLLSIQAAINLVKNGSLLAISGNMEMSPMALIRELIRVGRHDLSVICVGAAAINADLLIGAGVARSLEFSQVSLGEFGFAPHFRRRFEDGSLSGFEHACPSLASAVQAGAMGIPFIPVRGLIGTDYMRIRPDFHIISNPYDEQEQIAIVPAIRPDTAMFHAYLADTEGNVIAHPSQNSRILSQASGQTIVSVEEIVSPEELRRAEGSIIPSAFITAIVHAPYGAYPTSCPGRYEIDNEHVRTYVEASRSEAGFAEYVKRYIFYPHHHDDDRNAVSLREVSR</sequence>
<evidence type="ECO:0000313" key="2">
    <source>
        <dbReference type="Proteomes" id="UP001652445"/>
    </source>
</evidence>
<dbReference type="InterPro" id="IPR037171">
    <property type="entry name" value="NagB/RpiA_transferase-like"/>
</dbReference>
<dbReference type="Gene3D" id="3.40.1080.10">
    <property type="entry name" value="Glutaconate Coenzyme A-transferase"/>
    <property type="match status" value="1"/>
</dbReference>
<protein>
    <recommendedName>
        <fullName evidence="3">CoA transferase subunit A</fullName>
    </recommendedName>
</protein>
<dbReference type="InterPro" id="IPR004165">
    <property type="entry name" value="CoA_trans_fam_I"/>
</dbReference>
<dbReference type="SMART" id="SM00882">
    <property type="entry name" value="CoA_trans"/>
    <property type="match status" value="1"/>
</dbReference>
<name>A0ABT2UPC2_9BACL</name>
<gene>
    <name evidence="1" type="ORF">OB236_30675</name>
</gene>
<evidence type="ECO:0000313" key="1">
    <source>
        <dbReference type="EMBL" id="MCU6796498.1"/>
    </source>
</evidence>